<sequence>MEIKAILNLGGSFVLYKPNLRVFLEKLDHIYRSLVNKLIISERRYLDEQYSKYYYLITDFYESKESTSRKAMYKLESFINCCYEKGVRFEKDCLLNCFLASALFDDSIYIYFCDYVLM</sequence>
<keyword evidence="2" id="KW-1185">Reference proteome</keyword>
<organism evidence="1 2">
    <name type="scientific">Nosema granulosis</name>
    <dbReference type="NCBI Taxonomy" id="83296"/>
    <lineage>
        <taxon>Eukaryota</taxon>
        <taxon>Fungi</taxon>
        <taxon>Fungi incertae sedis</taxon>
        <taxon>Microsporidia</taxon>
        <taxon>Nosematidae</taxon>
        <taxon>Nosema</taxon>
    </lineage>
</organism>
<evidence type="ECO:0000313" key="2">
    <source>
        <dbReference type="Proteomes" id="UP000740883"/>
    </source>
</evidence>
<dbReference type="EMBL" id="SBJO01000562">
    <property type="protein sequence ID" value="KAF9760625.1"/>
    <property type="molecule type" value="Genomic_DNA"/>
</dbReference>
<gene>
    <name evidence="1" type="ORF">NGRA_3083</name>
</gene>
<proteinExistence type="predicted"/>
<dbReference type="AlphaFoldDB" id="A0A9P6GVF6"/>
<protein>
    <submittedName>
        <fullName evidence="1">Uncharacterized protein</fullName>
    </submittedName>
</protein>
<evidence type="ECO:0000313" key="1">
    <source>
        <dbReference type="EMBL" id="KAF9760625.1"/>
    </source>
</evidence>
<reference evidence="1 2" key="1">
    <citation type="journal article" date="2020" name="Genome Biol. Evol.">
        <title>Comparative genomics of strictly vertically transmitted, feminizing microsporidia endosymbionts of amphipod crustaceans.</title>
        <authorList>
            <person name="Cormier A."/>
            <person name="Chebbi M.A."/>
            <person name="Giraud I."/>
            <person name="Wattier R."/>
            <person name="Teixeira M."/>
            <person name="Gilbert C."/>
            <person name="Rigaud T."/>
            <person name="Cordaux R."/>
        </authorList>
    </citation>
    <scope>NUCLEOTIDE SEQUENCE [LARGE SCALE GENOMIC DNA]</scope>
    <source>
        <strain evidence="1 2">Ou3-Ou53</strain>
    </source>
</reference>
<dbReference type="Proteomes" id="UP000740883">
    <property type="component" value="Unassembled WGS sequence"/>
</dbReference>
<accession>A0A9P6GVF6</accession>
<name>A0A9P6GVF6_9MICR</name>
<comment type="caution">
    <text evidence="1">The sequence shown here is derived from an EMBL/GenBank/DDBJ whole genome shotgun (WGS) entry which is preliminary data.</text>
</comment>